<dbReference type="Proteomes" id="UP000886069">
    <property type="component" value="Unassembled WGS sequence"/>
</dbReference>
<reference evidence="5" key="1">
    <citation type="journal article" date="2020" name="mSystems">
        <title>Genome- and Community-Level Interaction Insights into Carbon Utilization and Element Cycling Functions of Hydrothermarchaeota in Hydrothermal Sediment.</title>
        <authorList>
            <person name="Zhou Z."/>
            <person name="Liu Y."/>
            <person name="Xu W."/>
            <person name="Pan J."/>
            <person name="Luo Z.H."/>
            <person name="Li M."/>
        </authorList>
    </citation>
    <scope>NUCLEOTIDE SEQUENCE [LARGE SCALE GENOMIC DNA]</scope>
    <source>
        <strain evidence="5">SpSt-1233</strain>
    </source>
</reference>
<feature type="domain" description="MurNAc-LAA" evidence="3">
    <location>
        <begin position="163"/>
        <end position="279"/>
    </location>
</feature>
<dbReference type="InterPro" id="IPR002508">
    <property type="entry name" value="MurNAc-LAA_cat"/>
</dbReference>
<dbReference type="Gene3D" id="2.60.40.3500">
    <property type="match status" value="1"/>
</dbReference>
<comment type="caution">
    <text evidence="5">The sequence shown here is derived from an EMBL/GenBank/DDBJ whole genome shotgun (WGS) entry which is preliminary data.</text>
</comment>
<evidence type="ECO:0000256" key="1">
    <source>
        <dbReference type="ARBA" id="ARBA00022801"/>
    </source>
</evidence>
<feature type="signal peptide" evidence="2">
    <location>
        <begin position="1"/>
        <end position="20"/>
    </location>
</feature>
<dbReference type="GO" id="GO:0030288">
    <property type="term" value="C:outer membrane-bounded periplasmic space"/>
    <property type="evidence" value="ECO:0007669"/>
    <property type="project" value="TreeGrafter"/>
</dbReference>
<dbReference type="SUPFAM" id="SSF53187">
    <property type="entry name" value="Zn-dependent exopeptidases"/>
    <property type="match status" value="1"/>
</dbReference>
<dbReference type="GO" id="GO:0009253">
    <property type="term" value="P:peptidoglycan catabolic process"/>
    <property type="evidence" value="ECO:0007669"/>
    <property type="project" value="InterPro"/>
</dbReference>
<dbReference type="CDD" id="cd02696">
    <property type="entry name" value="MurNAc-LAA"/>
    <property type="match status" value="1"/>
</dbReference>
<evidence type="ECO:0000259" key="4">
    <source>
        <dbReference type="Pfam" id="PF11741"/>
    </source>
</evidence>
<accession>A0A7V2AUC7</accession>
<dbReference type="PANTHER" id="PTHR30404">
    <property type="entry name" value="N-ACETYLMURAMOYL-L-ALANINE AMIDASE"/>
    <property type="match status" value="1"/>
</dbReference>
<dbReference type="AlphaFoldDB" id="A0A7V2AUC7"/>
<protein>
    <submittedName>
        <fullName evidence="5">N-acetylmuramoyl-L-alanine amidase</fullName>
    </submittedName>
</protein>
<keyword evidence="1" id="KW-0378">Hydrolase</keyword>
<dbReference type="PANTHER" id="PTHR30404:SF0">
    <property type="entry name" value="N-ACETYLMURAMOYL-L-ALANINE AMIDASE AMIC"/>
    <property type="match status" value="1"/>
</dbReference>
<evidence type="ECO:0000256" key="2">
    <source>
        <dbReference type="SAM" id="SignalP"/>
    </source>
</evidence>
<evidence type="ECO:0000259" key="3">
    <source>
        <dbReference type="Pfam" id="PF01520"/>
    </source>
</evidence>
<dbReference type="EMBL" id="DSEC01000218">
    <property type="protein sequence ID" value="HER43418.1"/>
    <property type="molecule type" value="Genomic_DNA"/>
</dbReference>
<feature type="chain" id="PRO_5030526738" evidence="2">
    <location>
        <begin position="21"/>
        <end position="287"/>
    </location>
</feature>
<proteinExistence type="predicted"/>
<feature type="non-terminal residue" evidence="5">
    <location>
        <position position="287"/>
    </location>
</feature>
<dbReference type="InterPro" id="IPR050695">
    <property type="entry name" value="N-acetylmuramoyl_amidase_3"/>
</dbReference>
<dbReference type="GO" id="GO:0008745">
    <property type="term" value="F:N-acetylmuramoyl-L-alanine amidase activity"/>
    <property type="evidence" value="ECO:0007669"/>
    <property type="project" value="InterPro"/>
</dbReference>
<gene>
    <name evidence="5" type="ORF">ENO08_03055</name>
</gene>
<dbReference type="Pfam" id="PF11741">
    <property type="entry name" value="AMIN"/>
    <property type="match status" value="1"/>
</dbReference>
<dbReference type="InterPro" id="IPR021731">
    <property type="entry name" value="AMIN_dom"/>
</dbReference>
<keyword evidence="2" id="KW-0732">Signal</keyword>
<dbReference type="Gene3D" id="3.40.630.40">
    <property type="entry name" value="Zn-dependent exopeptidases"/>
    <property type="match status" value="1"/>
</dbReference>
<evidence type="ECO:0000313" key="5">
    <source>
        <dbReference type="EMBL" id="HER43418.1"/>
    </source>
</evidence>
<name>A0A7V2AUC7_UNCEI</name>
<organism evidence="5">
    <name type="scientific">Eiseniibacteriota bacterium</name>
    <dbReference type="NCBI Taxonomy" id="2212470"/>
    <lineage>
        <taxon>Bacteria</taxon>
        <taxon>Candidatus Eiseniibacteriota</taxon>
    </lineage>
</organism>
<sequence>MRRILLIMIFTISLSAMLPALEAAGEPAAPRREVVSIRHWTAPEHTRIVLDMSSECVYQVSERSGPDRIVIDIPGGDLAGGLGRLEIKDGVVDRVRVNSLAKGAQVVLDLPAKTRYRHFALKPNDIHRRHRIVIDVDRTITVKERRSETEKARLVAQSGDYIVIIDPGHGGSAPGAPSKFGPSEKYYTLPLAKMIAAEIEQHKGFKAVLTRTGDYDVEWHRRIEVAREHGGHCFVSIHMNSNKNRRIKGSEVYFLSPEGATDMHATAVAERENMQIRMEDRGELIDG</sequence>
<dbReference type="Pfam" id="PF01520">
    <property type="entry name" value="Amidase_3"/>
    <property type="match status" value="1"/>
</dbReference>
<feature type="domain" description="AMIN" evidence="4">
    <location>
        <begin position="37"/>
        <end position="135"/>
    </location>
</feature>